<comment type="caution">
    <text evidence="3">The sequence shown here is derived from an EMBL/GenBank/DDBJ whole genome shotgun (WGS) entry which is preliminary data.</text>
</comment>
<keyword evidence="1" id="KW-0472">Membrane</keyword>
<dbReference type="PANTHER" id="PTHR36435">
    <property type="entry name" value="SLR1288 PROTEIN"/>
    <property type="match status" value="1"/>
</dbReference>
<proteinExistence type="predicted"/>
<dbReference type="Pfam" id="PF02517">
    <property type="entry name" value="Rce1-like"/>
    <property type="match status" value="1"/>
</dbReference>
<evidence type="ECO:0000259" key="2">
    <source>
        <dbReference type="Pfam" id="PF02517"/>
    </source>
</evidence>
<dbReference type="AlphaFoldDB" id="A0A6I1MR04"/>
<dbReference type="InterPro" id="IPR003675">
    <property type="entry name" value="Rce1/LyrA-like_dom"/>
</dbReference>
<feature type="transmembrane region" description="Helical" evidence="1">
    <location>
        <begin position="118"/>
        <end position="140"/>
    </location>
</feature>
<organism evidence="3 4">
    <name type="scientific">Clostridium tarantellae</name>
    <dbReference type="NCBI Taxonomy" id="39493"/>
    <lineage>
        <taxon>Bacteria</taxon>
        <taxon>Bacillati</taxon>
        <taxon>Bacillota</taxon>
        <taxon>Clostridia</taxon>
        <taxon>Eubacteriales</taxon>
        <taxon>Clostridiaceae</taxon>
        <taxon>Clostridium</taxon>
    </lineage>
</organism>
<dbReference type="PANTHER" id="PTHR36435:SF1">
    <property type="entry name" value="CAAX AMINO TERMINAL PROTEASE FAMILY PROTEIN"/>
    <property type="match status" value="1"/>
</dbReference>
<feature type="transmembrane region" description="Helical" evidence="1">
    <location>
        <begin position="152"/>
        <end position="185"/>
    </location>
</feature>
<feature type="domain" description="CAAX prenyl protease 2/Lysostaphin resistance protein A-like" evidence="2">
    <location>
        <begin position="117"/>
        <end position="203"/>
    </location>
</feature>
<keyword evidence="3" id="KW-0378">Hydrolase</keyword>
<dbReference type="Proteomes" id="UP000430345">
    <property type="component" value="Unassembled WGS sequence"/>
</dbReference>
<dbReference type="RefSeq" id="WP_152892320.1">
    <property type="nucleotide sequence ID" value="NZ_WHJC01000515.1"/>
</dbReference>
<accession>A0A6I1MR04</accession>
<dbReference type="GO" id="GO:0006508">
    <property type="term" value="P:proteolysis"/>
    <property type="evidence" value="ECO:0007669"/>
    <property type="project" value="UniProtKB-KW"/>
</dbReference>
<dbReference type="GO" id="GO:0004175">
    <property type="term" value="F:endopeptidase activity"/>
    <property type="evidence" value="ECO:0007669"/>
    <property type="project" value="UniProtKB-ARBA"/>
</dbReference>
<dbReference type="OrthoDB" id="2035856at2"/>
<protein>
    <submittedName>
        <fullName evidence="3">CPBP family intramembrane metalloprotease</fullName>
    </submittedName>
</protein>
<feature type="transmembrane region" description="Helical" evidence="1">
    <location>
        <begin position="77"/>
        <end position="98"/>
    </location>
</feature>
<keyword evidence="3" id="KW-0645">Protease</keyword>
<keyword evidence="4" id="KW-1185">Reference proteome</keyword>
<keyword evidence="1" id="KW-0812">Transmembrane</keyword>
<evidence type="ECO:0000313" key="3">
    <source>
        <dbReference type="EMBL" id="MPQ45223.1"/>
    </source>
</evidence>
<feature type="transmembrane region" description="Helical" evidence="1">
    <location>
        <begin position="286"/>
        <end position="308"/>
    </location>
</feature>
<dbReference type="EMBL" id="WHJC01000515">
    <property type="protein sequence ID" value="MPQ45223.1"/>
    <property type="molecule type" value="Genomic_DNA"/>
</dbReference>
<evidence type="ECO:0000313" key="4">
    <source>
        <dbReference type="Proteomes" id="UP000430345"/>
    </source>
</evidence>
<keyword evidence="3" id="KW-0482">Metalloprotease</keyword>
<feature type="transmembrane region" description="Helical" evidence="1">
    <location>
        <begin position="233"/>
        <end position="258"/>
    </location>
</feature>
<dbReference type="InterPro" id="IPR052710">
    <property type="entry name" value="CAAX_protease"/>
</dbReference>
<keyword evidence="1" id="KW-1133">Transmembrane helix</keyword>
<name>A0A6I1MR04_9CLOT</name>
<gene>
    <name evidence="3" type="ORF">GBZ86_16020</name>
</gene>
<feature type="transmembrane region" description="Helical" evidence="1">
    <location>
        <begin position="35"/>
        <end position="57"/>
    </location>
</feature>
<evidence type="ECO:0000256" key="1">
    <source>
        <dbReference type="SAM" id="Phobius"/>
    </source>
</evidence>
<dbReference type="GO" id="GO:0080120">
    <property type="term" value="P:CAAX-box protein maturation"/>
    <property type="evidence" value="ECO:0007669"/>
    <property type="project" value="UniProtKB-ARBA"/>
</dbReference>
<feature type="transmembrane region" description="Helical" evidence="1">
    <location>
        <begin position="7"/>
        <end position="29"/>
    </location>
</feature>
<reference evidence="3 4" key="1">
    <citation type="submission" date="2019-10" db="EMBL/GenBank/DDBJ databases">
        <title>The Genome Sequence of Clostridium tarantellae Isolated from Fish Brain.</title>
        <authorList>
            <person name="Bano L."/>
            <person name="Kiel M."/>
            <person name="Sales G."/>
            <person name="Doxey A.C."/>
            <person name="Mansfield M.J."/>
            <person name="Schiavone M."/>
            <person name="Rossetto O."/>
            <person name="Pirazzini M."/>
            <person name="Dobrindt U."/>
            <person name="Montecucco C."/>
        </authorList>
    </citation>
    <scope>NUCLEOTIDE SEQUENCE [LARGE SCALE GENOMIC DNA]</scope>
    <source>
        <strain evidence="3 4">DSM 3997</strain>
    </source>
</reference>
<sequence length="309" mass="34880">MKPIYRVSLYFLIILVLSIIAPMITTRFFQTMGLSIPVILILNHILIFIVPAIIYILAVNGNAKKILSLNKISSKDVLKAILIGFLVQPIMNFLAYFSNLFFNNDVATFMEQTKNTPLWLMILVIGVTPAITEEITIRGIVLSGYEYKNKNIAAVMSGLMFGMLHLNAGQFLYAFAIGILFAYMVRATGSIYVSMITHFTINTTQLLMGRFLTATTNSAEISNSIDIMNSVPFIFHIVLLIFQFSIAVVFTFLVMWIIRGMEKSNKRIYLDDLDIDTKLSYKNESIINFPFILSVGVFLIYTVVTTIIL</sequence>
<dbReference type="GO" id="GO:0008237">
    <property type="term" value="F:metallopeptidase activity"/>
    <property type="evidence" value="ECO:0007669"/>
    <property type="project" value="UniProtKB-KW"/>
</dbReference>